<comment type="caution">
    <text evidence="3">The sequence shown here is derived from an EMBL/GenBank/DDBJ whole genome shotgun (WGS) entry which is preliminary data.</text>
</comment>
<name>A0A6G4TT56_9ACTN</name>
<evidence type="ECO:0000259" key="2">
    <source>
        <dbReference type="Pfam" id="PF00144"/>
    </source>
</evidence>
<dbReference type="InterPro" id="IPR001466">
    <property type="entry name" value="Beta-lactam-related"/>
</dbReference>
<dbReference type="Proteomes" id="UP000481583">
    <property type="component" value="Unassembled WGS sequence"/>
</dbReference>
<dbReference type="InterPro" id="IPR050491">
    <property type="entry name" value="AmpC-like"/>
</dbReference>
<dbReference type="AlphaFoldDB" id="A0A6G4TT56"/>
<protein>
    <submittedName>
        <fullName evidence="3">Beta-lactamase family protein</fullName>
    </submittedName>
</protein>
<evidence type="ECO:0000256" key="1">
    <source>
        <dbReference type="SAM" id="SignalP"/>
    </source>
</evidence>
<evidence type="ECO:0000313" key="4">
    <source>
        <dbReference type="Proteomes" id="UP000481583"/>
    </source>
</evidence>
<reference evidence="3 4" key="1">
    <citation type="submission" date="2020-02" db="EMBL/GenBank/DDBJ databases">
        <title>Whole-genome analyses of novel actinobacteria.</title>
        <authorList>
            <person name="Sahin N."/>
        </authorList>
    </citation>
    <scope>NUCLEOTIDE SEQUENCE [LARGE SCALE GENOMIC DNA]</scope>
    <source>
        <strain evidence="3 4">A7024</strain>
    </source>
</reference>
<dbReference type="Pfam" id="PF00144">
    <property type="entry name" value="Beta-lactamase"/>
    <property type="match status" value="1"/>
</dbReference>
<evidence type="ECO:0000313" key="3">
    <source>
        <dbReference type="EMBL" id="NGN62720.1"/>
    </source>
</evidence>
<feature type="chain" id="PRO_5039567535" evidence="1">
    <location>
        <begin position="21"/>
        <end position="411"/>
    </location>
</feature>
<dbReference type="PANTHER" id="PTHR46825">
    <property type="entry name" value="D-ALANYL-D-ALANINE-CARBOXYPEPTIDASE/ENDOPEPTIDASE AMPH"/>
    <property type="match status" value="1"/>
</dbReference>
<feature type="domain" description="Beta-lactamase-related" evidence="2">
    <location>
        <begin position="40"/>
        <end position="351"/>
    </location>
</feature>
<dbReference type="PANTHER" id="PTHR46825:SF7">
    <property type="entry name" value="D-ALANYL-D-ALANINE CARBOXYPEPTIDASE"/>
    <property type="match status" value="1"/>
</dbReference>
<gene>
    <name evidence="3" type="ORF">G5C51_02230</name>
</gene>
<dbReference type="EMBL" id="JAAKZV010000004">
    <property type="protein sequence ID" value="NGN62720.1"/>
    <property type="molecule type" value="Genomic_DNA"/>
</dbReference>
<dbReference type="SUPFAM" id="SSF56601">
    <property type="entry name" value="beta-lactamase/transpeptidase-like"/>
    <property type="match status" value="1"/>
</dbReference>
<dbReference type="Gene3D" id="3.40.710.10">
    <property type="entry name" value="DD-peptidase/beta-lactamase superfamily"/>
    <property type="match status" value="1"/>
</dbReference>
<dbReference type="InterPro" id="IPR012338">
    <property type="entry name" value="Beta-lactam/transpept-like"/>
</dbReference>
<keyword evidence="4" id="KW-1185">Reference proteome</keyword>
<keyword evidence="1" id="KW-0732">Signal</keyword>
<dbReference type="RefSeq" id="WP_165230619.1">
    <property type="nucleotide sequence ID" value="NZ_JAAKZV010000004.1"/>
</dbReference>
<accession>A0A6G4TT56</accession>
<feature type="signal peptide" evidence="1">
    <location>
        <begin position="1"/>
        <end position="20"/>
    </location>
</feature>
<sequence length="411" mass="43142">MLRRSRAVLTASIAAMVMVAAPAVSQGASPDTATKNDAVQRVLDRAVSEGGAPGILAEVKKGSARWFGTAGVADTSSGRKLTSRDRYRIGSTTKTFTATVLLQLVGEGRLSLDDTVEKWLPGVVTGNGHDGGAITVRQLLNHTSGIFNYTNDPDILAKLVGQGFLDHRFDSVSPEELVKTAMSHAPDFAPGTSWAYSNTNFILAGMLAEKVTGRSLATEVTRRIIVPLGLSNTYLPGRSTSISGPHGRAYSKLMVADPAAPVHDVTEMSATWAGSAGDMISTAGDINRFYSALLSGRLLRAAEQKAMFTAVPTVNWIPNTAYGLGMIAQKLSCGVQVWGHGGTIHGSLSWTMGQRDGSKLASVNINGDWVDQGGISTAAMEAVFCPASGARTDIGGEPAADRPATRPLQLS</sequence>
<proteinExistence type="predicted"/>
<organism evidence="3 4">
    <name type="scientific">Streptomyces coryli</name>
    <dbReference type="NCBI Taxonomy" id="1128680"/>
    <lineage>
        <taxon>Bacteria</taxon>
        <taxon>Bacillati</taxon>
        <taxon>Actinomycetota</taxon>
        <taxon>Actinomycetes</taxon>
        <taxon>Kitasatosporales</taxon>
        <taxon>Streptomycetaceae</taxon>
        <taxon>Streptomyces</taxon>
    </lineage>
</organism>